<dbReference type="EMBL" id="VSRR010087493">
    <property type="protein sequence ID" value="MPC91359.1"/>
    <property type="molecule type" value="Genomic_DNA"/>
</dbReference>
<comment type="caution">
    <text evidence="2">The sequence shown here is derived from an EMBL/GenBank/DDBJ whole genome shotgun (WGS) entry which is preliminary data.</text>
</comment>
<feature type="signal peptide" evidence="1">
    <location>
        <begin position="1"/>
        <end position="20"/>
    </location>
</feature>
<dbReference type="AlphaFoldDB" id="A0A5B7J951"/>
<proteinExistence type="predicted"/>
<name>A0A5B7J951_PORTR</name>
<evidence type="ECO:0008006" key="4">
    <source>
        <dbReference type="Google" id="ProtNLM"/>
    </source>
</evidence>
<evidence type="ECO:0000256" key="1">
    <source>
        <dbReference type="SAM" id="SignalP"/>
    </source>
</evidence>
<dbReference type="Proteomes" id="UP000324222">
    <property type="component" value="Unassembled WGS sequence"/>
</dbReference>
<feature type="chain" id="PRO_5023011630" description="Secreted protein" evidence="1">
    <location>
        <begin position="21"/>
        <end position="80"/>
    </location>
</feature>
<sequence length="80" mass="9011">MGGFQAILRRHLFFLHLSHSACVVRNGVVPEKKGSSSSVGGSKRRQVVQCDGRLEHQCPLTTRRDFSQTFLVVYESFTVM</sequence>
<evidence type="ECO:0000313" key="2">
    <source>
        <dbReference type="EMBL" id="MPC91359.1"/>
    </source>
</evidence>
<organism evidence="2 3">
    <name type="scientific">Portunus trituberculatus</name>
    <name type="common">Swimming crab</name>
    <name type="synonym">Neptunus trituberculatus</name>
    <dbReference type="NCBI Taxonomy" id="210409"/>
    <lineage>
        <taxon>Eukaryota</taxon>
        <taxon>Metazoa</taxon>
        <taxon>Ecdysozoa</taxon>
        <taxon>Arthropoda</taxon>
        <taxon>Crustacea</taxon>
        <taxon>Multicrustacea</taxon>
        <taxon>Malacostraca</taxon>
        <taxon>Eumalacostraca</taxon>
        <taxon>Eucarida</taxon>
        <taxon>Decapoda</taxon>
        <taxon>Pleocyemata</taxon>
        <taxon>Brachyura</taxon>
        <taxon>Eubrachyura</taxon>
        <taxon>Portunoidea</taxon>
        <taxon>Portunidae</taxon>
        <taxon>Portuninae</taxon>
        <taxon>Portunus</taxon>
    </lineage>
</organism>
<reference evidence="2 3" key="1">
    <citation type="submission" date="2019-05" db="EMBL/GenBank/DDBJ databases">
        <title>Another draft genome of Portunus trituberculatus and its Hox gene families provides insights of decapod evolution.</title>
        <authorList>
            <person name="Jeong J.-H."/>
            <person name="Song I."/>
            <person name="Kim S."/>
            <person name="Choi T."/>
            <person name="Kim D."/>
            <person name="Ryu S."/>
            <person name="Kim W."/>
        </authorList>
    </citation>
    <scope>NUCLEOTIDE SEQUENCE [LARGE SCALE GENOMIC DNA]</scope>
    <source>
        <tissue evidence="2">Muscle</tissue>
    </source>
</reference>
<protein>
    <recommendedName>
        <fullName evidence="4">Secreted protein</fullName>
    </recommendedName>
</protein>
<keyword evidence="1" id="KW-0732">Signal</keyword>
<keyword evidence="3" id="KW-1185">Reference proteome</keyword>
<gene>
    <name evidence="2" type="ORF">E2C01_086388</name>
</gene>
<accession>A0A5B7J951</accession>
<evidence type="ECO:0000313" key="3">
    <source>
        <dbReference type="Proteomes" id="UP000324222"/>
    </source>
</evidence>